<dbReference type="InterPro" id="IPR018146">
    <property type="entry name" value="Glyoxalase_1_CS"/>
</dbReference>
<evidence type="ECO:0008006" key="3">
    <source>
        <dbReference type="Google" id="ProtNLM"/>
    </source>
</evidence>
<dbReference type="InterPro" id="IPR029068">
    <property type="entry name" value="Glyas_Bleomycin-R_OHBP_Dase"/>
</dbReference>
<proteinExistence type="predicted"/>
<accession>A0A382MK95</accession>
<dbReference type="PANTHER" id="PTHR40280">
    <property type="entry name" value="BLR6907 PROTEIN"/>
    <property type="match status" value="1"/>
</dbReference>
<evidence type="ECO:0000313" key="2">
    <source>
        <dbReference type="EMBL" id="SVC47812.1"/>
    </source>
</evidence>
<dbReference type="EMBL" id="UINC01093408">
    <property type="protein sequence ID" value="SVC47812.1"/>
    <property type="molecule type" value="Genomic_DNA"/>
</dbReference>
<dbReference type="AlphaFoldDB" id="A0A382MK95"/>
<dbReference type="SUPFAM" id="SSF54593">
    <property type="entry name" value="Glyoxalase/Bleomycin resistance protein/Dihydroxybiphenyl dioxygenase"/>
    <property type="match status" value="1"/>
</dbReference>
<dbReference type="PROSITE" id="PS00934">
    <property type="entry name" value="GLYOXALASE_I_1"/>
    <property type="match status" value="1"/>
</dbReference>
<dbReference type="GO" id="GO:0046872">
    <property type="term" value="F:metal ion binding"/>
    <property type="evidence" value="ECO:0007669"/>
    <property type="project" value="UniProtKB-KW"/>
</dbReference>
<reference evidence="2" key="1">
    <citation type="submission" date="2018-05" db="EMBL/GenBank/DDBJ databases">
        <authorList>
            <person name="Lanie J.A."/>
            <person name="Ng W.-L."/>
            <person name="Kazmierczak K.M."/>
            <person name="Andrzejewski T.M."/>
            <person name="Davidsen T.M."/>
            <person name="Wayne K.J."/>
            <person name="Tettelin H."/>
            <person name="Glass J.I."/>
            <person name="Rusch D."/>
            <person name="Podicherti R."/>
            <person name="Tsui H.-C.T."/>
            <person name="Winkler M.E."/>
        </authorList>
    </citation>
    <scope>NUCLEOTIDE SEQUENCE</scope>
</reference>
<evidence type="ECO:0000256" key="1">
    <source>
        <dbReference type="ARBA" id="ARBA00022723"/>
    </source>
</evidence>
<sequence length="279" mass="31385">MAEKYDRAAESLGNILHMEHVNLTIPEQEPAISFYISGLGMTRDPFLMTGVDNMWVNMGRTQLHLPSRDPFPQRFRGTLGIVVPDLNKTEESLGAIENVLGSTKFSFVRKNNCIEATCPWGNQFRIHEPAPEYGTIHLGMPYLDLNAPLGSAEKIAHFYSEIIGAIAHVGIRNNATCASISTGNSQSLHFVETDVRQPEYDGHHVAIYITDFVGPYEKLIALDLISQESDEYEWRFIDIVDIDTGELIFKIEHEVRSATHPLYARPLVNRNPAQSNRGY</sequence>
<dbReference type="GO" id="GO:0004462">
    <property type="term" value="F:lactoylglutathione lyase activity"/>
    <property type="evidence" value="ECO:0007669"/>
    <property type="project" value="InterPro"/>
</dbReference>
<protein>
    <recommendedName>
        <fullName evidence="3">VOC domain-containing protein</fullName>
    </recommendedName>
</protein>
<feature type="non-terminal residue" evidence="2">
    <location>
        <position position="279"/>
    </location>
</feature>
<dbReference type="PANTHER" id="PTHR40280:SF1">
    <property type="entry name" value="VOC DOMAIN-CONTAINING PROTEIN"/>
    <property type="match status" value="1"/>
</dbReference>
<name>A0A382MK95_9ZZZZ</name>
<organism evidence="2">
    <name type="scientific">marine metagenome</name>
    <dbReference type="NCBI Taxonomy" id="408172"/>
    <lineage>
        <taxon>unclassified sequences</taxon>
        <taxon>metagenomes</taxon>
        <taxon>ecological metagenomes</taxon>
    </lineage>
</organism>
<keyword evidence="1" id="KW-0479">Metal-binding</keyword>
<gene>
    <name evidence="2" type="ORF">METZ01_LOCUS300666</name>
</gene>
<dbReference type="Gene3D" id="3.10.180.10">
    <property type="entry name" value="2,3-Dihydroxybiphenyl 1,2-Dioxygenase, domain 1"/>
    <property type="match status" value="1"/>
</dbReference>